<evidence type="ECO:0000256" key="2">
    <source>
        <dbReference type="SAM" id="Phobius"/>
    </source>
</evidence>
<dbReference type="PANTHER" id="PTHR32309:SF13">
    <property type="entry name" value="FERRIC ENTEROBACTIN TRANSPORT PROTEIN FEPE"/>
    <property type="match status" value="1"/>
</dbReference>
<feature type="coiled-coil region" evidence="1">
    <location>
        <begin position="244"/>
        <end position="271"/>
    </location>
</feature>
<dbReference type="GO" id="GO:0004713">
    <property type="term" value="F:protein tyrosine kinase activity"/>
    <property type="evidence" value="ECO:0007669"/>
    <property type="project" value="TreeGrafter"/>
</dbReference>
<evidence type="ECO:0000313" key="4">
    <source>
        <dbReference type="EMBL" id="TCP04924.1"/>
    </source>
</evidence>
<proteinExistence type="evidence at protein level"/>
<dbReference type="Proteomes" id="UP000239406">
    <property type="component" value="Unassembled WGS sequence"/>
</dbReference>
<dbReference type="SMR" id="A0A2S5T4A0"/>
<evidence type="ECO:0000256" key="1">
    <source>
        <dbReference type="SAM" id="Coils"/>
    </source>
</evidence>
<dbReference type="EMBL" id="SLXF01000009">
    <property type="protein sequence ID" value="TCP04924.1"/>
    <property type="molecule type" value="Genomic_DNA"/>
</dbReference>
<feature type="transmembrane region" description="Helical" evidence="2">
    <location>
        <begin position="341"/>
        <end position="365"/>
    </location>
</feature>
<dbReference type="PDB" id="8TSW">
    <property type="method" value="EM"/>
    <property type="resolution" value="3.10 A"/>
    <property type="chains" value="E/F/G/H/I/J/K/L=2-370"/>
</dbReference>
<dbReference type="PDB" id="8TSI">
    <property type="method" value="EM"/>
    <property type="resolution" value="4.40 A"/>
    <property type="chains" value="E/F/G/H/I/J/K/L=2-370"/>
</dbReference>
<gene>
    <name evidence="3" type="ORF">C1702_11085</name>
    <name evidence="4" type="ORF">EV676_10910</name>
</gene>
<dbReference type="EMDB" id="EMD-41595"/>
<evidence type="ECO:0000313" key="5">
    <source>
        <dbReference type="Proteomes" id="UP000239406"/>
    </source>
</evidence>
<keyword evidence="2" id="KW-0472">Membrane</keyword>
<protein>
    <submittedName>
        <fullName evidence="3">Capsular biosynthesis protein</fullName>
    </submittedName>
    <submittedName>
        <fullName evidence="4">Capsular polysaccharide transport system permease protein</fullName>
    </submittedName>
</protein>
<dbReference type="EMDB" id="EMD-41592"/>
<keyword evidence="2" id="KW-0812">Transmembrane</keyword>
<dbReference type="RefSeq" id="WP_104357764.1">
    <property type="nucleotide sequence ID" value="NZ_CP064338.1"/>
</dbReference>
<keyword evidence="2" id="KW-1133">Transmembrane helix</keyword>
<dbReference type="PDB" id="8TUN">
    <property type="method" value="EM"/>
    <property type="resolution" value="3.40 A"/>
    <property type="chains" value="E/F/G/H/I/J/K/L=2-370"/>
</dbReference>
<dbReference type="Proteomes" id="UP000294772">
    <property type="component" value="Unassembled WGS sequence"/>
</dbReference>
<organism evidence="3 5">
    <name type="scientific">Caldimonas thermodepolymerans</name>
    <dbReference type="NCBI Taxonomy" id="215580"/>
    <lineage>
        <taxon>Bacteria</taxon>
        <taxon>Pseudomonadati</taxon>
        <taxon>Pseudomonadota</taxon>
        <taxon>Betaproteobacteria</taxon>
        <taxon>Burkholderiales</taxon>
        <taxon>Sphaerotilaceae</taxon>
        <taxon>Caldimonas</taxon>
    </lineage>
</organism>
<comment type="caution">
    <text evidence="3">The sequence shown here is derived from an EMBL/GenBank/DDBJ whole genome shotgun (WGS) entry which is preliminary data.</text>
</comment>
<evidence type="ECO:0000313" key="3">
    <source>
        <dbReference type="EMBL" id="PPE69728.1"/>
    </source>
</evidence>
<keyword evidence="1" id="KW-0175">Coiled coil</keyword>
<dbReference type="InterPro" id="IPR050445">
    <property type="entry name" value="Bact_polysacc_biosynth/exp"/>
</dbReference>
<name>A0A2S5T4A0_9BURK</name>
<dbReference type="EMDB" id="EMD-41626"/>
<dbReference type="OrthoDB" id="5497849at2"/>
<accession>A0A2S5T4A0</accession>
<evidence type="ECO:0007829" key="8">
    <source>
        <dbReference type="PDB" id="8TSI"/>
    </source>
</evidence>
<keyword evidence="5" id="KW-1185">Reference proteome</keyword>
<reference evidence="3 5" key="1">
    <citation type="submission" date="2018-02" db="EMBL/GenBank/DDBJ databases">
        <title>Reclassifiation of [Polyangium] brachysporum DSM 7029 as Guopingzhaonella breviflexa gen. nov., sp. nov., a member of the family Comamonadaceae.</title>
        <authorList>
            <person name="Tang B."/>
        </authorList>
    </citation>
    <scope>NUCLEOTIDE SEQUENCE [LARGE SCALE GENOMIC DNA]</scope>
    <source>
        <strain evidence="3 5">DSM 15344</strain>
    </source>
</reference>
<dbReference type="EMDB" id="EMD-41602"/>
<dbReference type="EMDB" id="EMD-41601"/>
<dbReference type="PDB" id="8TSH">
    <property type="method" value="EM"/>
    <property type="resolution" value="3.10 A"/>
    <property type="chains" value="E/F/G/H/I/J/K/L=2-370"/>
</dbReference>
<reference evidence="7 8" key="3">
    <citation type="journal article" date="2024" name="Nature">
        <title>Molecular insights into capsular polysaccharide secretion.</title>
        <authorList>
            <person name="Kuklewicz J."/>
            <person name="Zimmer J."/>
        </authorList>
    </citation>
    <scope>STRUCTURE BY ELECTRON MICROSCOPY (3.10 ANGSTROMS) OF 2-370</scope>
</reference>
<dbReference type="PDB" id="8TSL">
    <property type="method" value="EM"/>
    <property type="resolution" value="3.40 A"/>
    <property type="chains" value="E/F/G/H/I/J/K/L=2-370"/>
</dbReference>
<dbReference type="EMDB" id="EMD-41593"/>
<dbReference type="EMBL" id="PSNY01000010">
    <property type="protein sequence ID" value="PPE69728.1"/>
    <property type="molecule type" value="Genomic_DNA"/>
</dbReference>
<evidence type="ECO:0007829" key="7">
    <source>
        <dbReference type="PDB" id="8TSH"/>
    </source>
</evidence>
<keyword evidence="7 8" id="KW-0002">3D-structure</keyword>
<dbReference type="GO" id="GO:0005886">
    <property type="term" value="C:plasma membrane"/>
    <property type="evidence" value="ECO:0007669"/>
    <property type="project" value="TreeGrafter"/>
</dbReference>
<dbReference type="PDB" id="8TT3">
    <property type="method" value="EM"/>
    <property type="resolution" value="3.40 A"/>
    <property type="chains" value="E/F/G/H/I/J/K/L=2-370"/>
</dbReference>
<sequence>MMKLVSRLTAKRLQWALVYLPMLVATVYFLVFSADRYVSESVITVRQTSSNAPTGGMSGAALLLAGLTPASREDTLYLQTYIHSMGLLQKLDQQLKLREHFGTPLRDPLFRLWGGTSQEWFLEYYRSRVEVLMDDISGLLTVRVQGFEPEFAQALNRAILEESERFVNELSHRMAREQGQFAEAELERATARLQEAKRQLIAFQAKHKLLDPLAQAQATGTLTAELQAALTRQEAELRNALTYLNEDSYQVKALRSQINALRQQIDEERLRATAGKNGDRINAVAAEFHDLQLQVGFAEDAYKLALAAVESARIEATRKLKSLVVVEPPVLPEIAEYPRRWYNLATLLVVCCLIYGVVSLVVATIRDHQD</sequence>
<dbReference type="PANTHER" id="PTHR32309">
    <property type="entry name" value="TYROSINE-PROTEIN KINASE"/>
    <property type="match status" value="1"/>
</dbReference>
<evidence type="ECO:0000313" key="6">
    <source>
        <dbReference type="Proteomes" id="UP000294772"/>
    </source>
</evidence>
<dbReference type="AlphaFoldDB" id="A0A2S5T4A0"/>
<feature type="coiled-coil region" evidence="1">
    <location>
        <begin position="167"/>
        <end position="206"/>
    </location>
</feature>
<feature type="transmembrane region" description="Helical" evidence="2">
    <location>
        <begin position="12"/>
        <end position="31"/>
    </location>
</feature>
<reference evidence="4 6" key="2">
    <citation type="submission" date="2019-03" db="EMBL/GenBank/DDBJ databases">
        <title>Genomic Encyclopedia of Type Strains, Phase IV (KMG-IV): sequencing the most valuable type-strain genomes for metagenomic binning, comparative biology and taxonomic classification.</title>
        <authorList>
            <person name="Goeker M."/>
        </authorList>
    </citation>
    <scope>NUCLEOTIDE SEQUENCE [LARGE SCALE GENOMIC DNA]</scope>
    <source>
        <strain evidence="4 6">DSM 15264</strain>
    </source>
</reference>